<reference evidence="1" key="1">
    <citation type="journal article" date="2023" name="Science">
        <title>Genome structures resolve the early diversification of teleost fishes.</title>
        <authorList>
            <person name="Parey E."/>
            <person name="Louis A."/>
            <person name="Montfort J."/>
            <person name="Bouchez O."/>
            <person name="Roques C."/>
            <person name="Iampietro C."/>
            <person name="Lluch J."/>
            <person name="Castinel A."/>
            <person name="Donnadieu C."/>
            <person name="Desvignes T."/>
            <person name="Floi Bucao C."/>
            <person name="Jouanno E."/>
            <person name="Wen M."/>
            <person name="Mejri S."/>
            <person name="Dirks R."/>
            <person name="Jansen H."/>
            <person name="Henkel C."/>
            <person name="Chen W.J."/>
            <person name="Zahm M."/>
            <person name="Cabau C."/>
            <person name="Klopp C."/>
            <person name="Thompson A.W."/>
            <person name="Robinson-Rechavi M."/>
            <person name="Braasch I."/>
            <person name="Lecointre G."/>
            <person name="Bobe J."/>
            <person name="Postlethwait J.H."/>
            <person name="Berthelot C."/>
            <person name="Roest Crollius H."/>
            <person name="Guiguen Y."/>
        </authorList>
    </citation>
    <scope>NUCLEOTIDE SEQUENCE</scope>
    <source>
        <strain evidence="1">NC1722</strain>
    </source>
</reference>
<dbReference type="AlphaFoldDB" id="A0AAD7TD71"/>
<organism evidence="1 2">
    <name type="scientific">Aldrovandia affinis</name>
    <dbReference type="NCBI Taxonomy" id="143900"/>
    <lineage>
        <taxon>Eukaryota</taxon>
        <taxon>Metazoa</taxon>
        <taxon>Chordata</taxon>
        <taxon>Craniata</taxon>
        <taxon>Vertebrata</taxon>
        <taxon>Euteleostomi</taxon>
        <taxon>Actinopterygii</taxon>
        <taxon>Neopterygii</taxon>
        <taxon>Teleostei</taxon>
        <taxon>Notacanthiformes</taxon>
        <taxon>Halosauridae</taxon>
        <taxon>Aldrovandia</taxon>
    </lineage>
</organism>
<accession>A0AAD7TD71</accession>
<sequence length="123" mass="13457">MASLTPDALQQQVQLMRPETLEEALEHARVIEEILSESQNCSHPQVRQAHLQSPLPEVHCGKPHCPGLPRTTADNGTQVCWRCGTFATTETATCHHKSHGHSSISSGLDTLAYMHYPPPPTTG</sequence>
<name>A0AAD7TD71_9TELE</name>
<dbReference type="Proteomes" id="UP001221898">
    <property type="component" value="Unassembled WGS sequence"/>
</dbReference>
<evidence type="ECO:0000313" key="2">
    <source>
        <dbReference type="Proteomes" id="UP001221898"/>
    </source>
</evidence>
<gene>
    <name evidence="1" type="ORF">AAFF_G00003030</name>
</gene>
<proteinExistence type="predicted"/>
<evidence type="ECO:0000313" key="1">
    <source>
        <dbReference type="EMBL" id="KAJ8418804.1"/>
    </source>
</evidence>
<comment type="caution">
    <text evidence="1">The sequence shown here is derived from an EMBL/GenBank/DDBJ whole genome shotgun (WGS) entry which is preliminary data.</text>
</comment>
<protein>
    <submittedName>
        <fullName evidence="1">Uncharacterized protein</fullName>
    </submittedName>
</protein>
<keyword evidence="2" id="KW-1185">Reference proteome</keyword>
<dbReference type="EMBL" id="JAINUG010000001">
    <property type="protein sequence ID" value="KAJ8418804.1"/>
    <property type="molecule type" value="Genomic_DNA"/>
</dbReference>